<proteinExistence type="predicted"/>
<comment type="caution">
    <text evidence="1">The sequence shown here is derived from an EMBL/GenBank/DDBJ whole genome shotgun (WGS) entry which is preliminary data.</text>
</comment>
<organism evidence="1 2">
    <name type="scientific">Patagioenas fasciata monilis</name>
    <dbReference type="NCBI Taxonomy" id="372326"/>
    <lineage>
        <taxon>Eukaryota</taxon>
        <taxon>Metazoa</taxon>
        <taxon>Chordata</taxon>
        <taxon>Craniata</taxon>
        <taxon>Vertebrata</taxon>
        <taxon>Euteleostomi</taxon>
        <taxon>Archelosauria</taxon>
        <taxon>Archosauria</taxon>
        <taxon>Dinosauria</taxon>
        <taxon>Saurischia</taxon>
        <taxon>Theropoda</taxon>
        <taxon>Coelurosauria</taxon>
        <taxon>Aves</taxon>
        <taxon>Neognathae</taxon>
        <taxon>Neoaves</taxon>
        <taxon>Columbimorphae</taxon>
        <taxon>Columbiformes</taxon>
        <taxon>Columbidae</taxon>
        <taxon>Patagioenas</taxon>
    </lineage>
</organism>
<accession>A0A1V4KTN6</accession>
<evidence type="ECO:0000313" key="2">
    <source>
        <dbReference type="Proteomes" id="UP000190648"/>
    </source>
</evidence>
<dbReference type="Proteomes" id="UP000190648">
    <property type="component" value="Unassembled WGS sequence"/>
</dbReference>
<reference evidence="1 2" key="1">
    <citation type="submission" date="2016-02" db="EMBL/GenBank/DDBJ databases">
        <title>Band-tailed pigeon sequencing and assembly.</title>
        <authorList>
            <person name="Soares A.E."/>
            <person name="Novak B.J."/>
            <person name="Rice E.S."/>
            <person name="O'Connell B."/>
            <person name="Chang D."/>
            <person name="Weber S."/>
            <person name="Shapiro B."/>
        </authorList>
    </citation>
    <scope>NUCLEOTIDE SEQUENCE [LARGE SCALE GENOMIC DNA]</scope>
    <source>
        <strain evidence="1">BTP2013</strain>
        <tissue evidence="1">Blood</tissue>
    </source>
</reference>
<keyword evidence="2" id="KW-1185">Reference proteome</keyword>
<protein>
    <submittedName>
        <fullName evidence="1">Uncharacterized protein</fullName>
    </submittedName>
</protein>
<dbReference type="EMBL" id="LSYS01001700">
    <property type="protein sequence ID" value="OPJ87770.1"/>
    <property type="molecule type" value="Genomic_DNA"/>
</dbReference>
<dbReference type="OrthoDB" id="9397778at2759"/>
<evidence type="ECO:0000313" key="1">
    <source>
        <dbReference type="EMBL" id="OPJ87770.1"/>
    </source>
</evidence>
<gene>
    <name evidence="1" type="ORF">AV530_001171</name>
</gene>
<dbReference type="AlphaFoldDB" id="A0A1V4KTN6"/>
<name>A0A1V4KTN6_PATFA</name>
<sequence length="85" mass="9693">MAVVRGTPRVPSQRLGSFCASSLPNGPPFSRCRDERGGADPQFIKHLKWIITRLMEQVMKGTLKCRDEKKDKGTRRRVVIRPCQL</sequence>